<evidence type="ECO:0000313" key="3">
    <source>
        <dbReference type="Proteomes" id="UP001303889"/>
    </source>
</evidence>
<sequence>MTPQECPATPSDPNPTPDIPFTFHTPSPSVYTDPYPDSDLDFYPDFPPIELDYLFHPDPDFLYGPAPPSTRYLRGRPATANPNPRGKHHRNPLPWSRRRLGPIADYQADADIYRRYLWEVEKKEQQQQQQQQAGNTPNKKNNTTTKKKTKPTTKPHFLTYLDAAARRKRVAGWYCCCSWCEFARIGSLQDWRREWPLLREEGRELARSGVGLPGEEVNVSGVGVEDVEKEGKGDVEEGGYGGAFGLEDIVREEPIYTVRYKKGRGRRGGGGSGGGGDGMGVVVEEAEVEQDGGRGQWEGEWDFVVVGDQEREENGLGSEWTGVDDSTVGDAWEALSDDQGWTIKFI</sequence>
<gene>
    <name evidence="2" type="ORF">C8A05DRAFT_32305</name>
</gene>
<feature type="region of interest" description="Disordered" evidence="1">
    <location>
        <begin position="66"/>
        <end position="97"/>
    </location>
</feature>
<feature type="compositionally biased region" description="Low complexity" evidence="1">
    <location>
        <begin position="126"/>
        <end position="144"/>
    </location>
</feature>
<feature type="compositionally biased region" description="Basic residues" evidence="1">
    <location>
        <begin position="85"/>
        <end position="97"/>
    </location>
</feature>
<feature type="region of interest" description="Disordered" evidence="1">
    <location>
        <begin position="1"/>
        <end position="27"/>
    </location>
</feature>
<accession>A0AAN6RVF4</accession>
<feature type="region of interest" description="Disordered" evidence="1">
    <location>
        <begin position="124"/>
        <end position="152"/>
    </location>
</feature>
<proteinExistence type="predicted"/>
<protein>
    <submittedName>
        <fullName evidence="2">Uncharacterized protein</fullName>
    </submittedName>
</protein>
<keyword evidence="3" id="KW-1185">Reference proteome</keyword>
<reference evidence="2" key="1">
    <citation type="journal article" date="2023" name="Mol. Phylogenet. Evol.">
        <title>Genome-scale phylogeny and comparative genomics of the fungal order Sordariales.</title>
        <authorList>
            <person name="Hensen N."/>
            <person name="Bonometti L."/>
            <person name="Westerberg I."/>
            <person name="Brannstrom I.O."/>
            <person name="Guillou S."/>
            <person name="Cros-Aarteil S."/>
            <person name="Calhoun S."/>
            <person name="Haridas S."/>
            <person name="Kuo A."/>
            <person name="Mondo S."/>
            <person name="Pangilinan J."/>
            <person name="Riley R."/>
            <person name="LaButti K."/>
            <person name="Andreopoulos B."/>
            <person name="Lipzen A."/>
            <person name="Chen C."/>
            <person name="Yan M."/>
            <person name="Daum C."/>
            <person name="Ng V."/>
            <person name="Clum A."/>
            <person name="Steindorff A."/>
            <person name="Ohm R.A."/>
            <person name="Martin F."/>
            <person name="Silar P."/>
            <person name="Natvig D.O."/>
            <person name="Lalanne C."/>
            <person name="Gautier V."/>
            <person name="Ament-Velasquez S.L."/>
            <person name="Kruys A."/>
            <person name="Hutchinson M.I."/>
            <person name="Powell A.J."/>
            <person name="Barry K."/>
            <person name="Miller A.N."/>
            <person name="Grigoriev I.V."/>
            <person name="Debuchy R."/>
            <person name="Gladieux P."/>
            <person name="Hiltunen Thoren M."/>
            <person name="Johannesson H."/>
        </authorList>
    </citation>
    <scope>NUCLEOTIDE SEQUENCE</scope>
    <source>
        <strain evidence="2">CBS 103.79</strain>
    </source>
</reference>
<dbReference type="AlphaFoldDB" id="A0AAN6RVF4"/>
<dbReference type="Proteomes" id="UP001303889">
    <property type="component" value="Unassembled WGS sequence"/>
</dbReference>
<reference evidence="2" key="2">
    <citation type="submission" date="2023-05" db="EMBL/GenBank/DDBJ databases">
        <authorList>
            <consortium name="Lawrence Berkeley National Laboratory"/>
            <person name="Steindorff A."/>
            <person name="Hensen N."/>
            <person name="Bonometti L."/>
            <person name="Westerberg I."/>
            <person name="Brannstrom I.O."/>
            <person name="Guillou S."/>
            <person name="Cros-Aarteil S."/>
            <person name="Calhoun S."/>
            <person name="Haridas S."/>
            <person name="Kuo A."/>
            <person name="Mondo S."/>
            <person name="Pangilinan J."/>
            <person name="Riley R."/>
            <person name="Labutti K."/>
            <person name="Andreopoulos B."/>
            <person name="Lipzen A."/>
            <person name="Chen C."/>
            <person name="Yanf M."/>
            <person name="Daum C."/>
            <person name="Ng V."/>
            <person name="Clum A."/>
            <person name="Ohm R."/>
            <person name="Martin F."/>
            <person name="Silar P."/>
            <person name="Natvig D."/>
            <person name="Lalanne C."/>
            <person name="Gautier V."/>
            <person name="Ament-Velasquez S.L."/>
            <person name="Kruys A."/>
            <person name="Hutchinson M.I."/>
            <person name="Powell A.J."/>
            <person name="Barry K."/>
            <person name="Miller A.N."/>
            <person name="Grigoriev I.V."/>
            <person name="Debuchy R."/>
            <person name="Gladieux P."/>
            <person name="Thoren M.H."/>
            <person name="Johannesson H."/>
        </authorList>
    </citation>
    <scope>NUCLEOTIDE SEQUENCE</scope>
    <source>
        <strain evidence="2">CBS 103.79</strain>
    </source>
</reference>
<dbReference type="EMBL" id="MU855422">
    <property type="protein sequence ID" value="KAK3903933.1"/>
    <property type="molecule type" value="Genomic_DNA"/>
</dbReference>
<organism evidence="2 3">
    <name type="scientific">Staphylotrichum tortipilum</name>
    <dbReference type="NCBI Taxonomy" id="2831512"/>
    <lineage>
        <taxon>Eukaryota</taxon>
        <taxon>Fungi</taxon>
        <taxon>Dikarya</taxon>
        <taxon>Ascomycota</taxon>
        <taxon>Pezizomycotina</taxon>
        <taxon>Sordariomycetes</taxon>
        <taxon>Sordariomycetidae</taxon>
        <taxon>Sordariales</taxon>
        <taxon>Chaetomiaceae</taxon>
        <taxon>Staphylotrichum</taxon>
    </lineage>
</organism>
<comment type="caution">
    <text evidence="2">The sequence shown here is derived from an EMBL/GenBank/DDBJ whole genome shotgun (WGS) entry which is preliminary data.</text>
</comment>
<evidence type="ECO:0000313" key="2">
    <source>
        <dbReference type="EMBL" id="KAK3903933.1"/>
    </source>
</evidence>
<evidence type="ECO:0000256" key="1">
    <source>
        <dbReference type="SAM" id="MobiDB-lite"/>
    </source>
</evidence>
<name>A0AAN6RVF4_9PEZI</name>